<evidence type="ECO:0000313" key="1">
    <source>
        <dbReference type="EMBL" id="KRO15923.1"/>
    </source>
</evidence>
<keyword evidence="2" id="KW-1185">Reference proteome</keyword>
<name>A0A0R2MWG1_9LACO</name>
<gene>
    <name evidence="1" type="ORF">IV56_GL002114</name>
</gene>
<dbReference type="Proteomes" id="UP000050969">
    <property type="component" value="Unassembled WGS sequence"/>
</dbReference>
<comment type="caution">
    <text evidence="1">The sequence shown here is derived from an EMBL/GenBank/DDBJ whole genome shotgun (WGS) entry which is preliminary data.</text>
</comment>
<sequence length="206" mass="22860">MMGRFLLTSPDNAARLGYNEELVEFTFDASSQAIHFTNSRVPNQIFYLVNVWSYGYSTTEIKGHGGFGSTVIGGVLAGPAGAMAGLMIGRQFDEVSTEHPGPIILRFISESNLIADNPDFIDLQTGGTRAQANQLGQLAADIFTIQDRLIARHRHEANKPRAPMTLAEYDQISAAAQQEKVPTYDDQWWDNYIAERKAREAGKQHR</sequence>
<dbReference type="AlphaFoldDB" id="A0A0R2MWG1"/>
<protein>
    <submittedName>
        <fullName evidence="1">Uncharacterized protein</fullName>
    </submittedName>
</protein>
<dbReference type="EMBL" id="JQCE01000058">
    <property type="protein sequence ID" value="KRO15923.1"/>
    <property type="molecule type" value="Genomic_DNA"/>
</dbReference>
<organism evidence="1 2">
    <name type="scientific">Lacticaseibacillus saniviri JCM 17471 = DSM 24301</name>
    <dbReference type="NCBI Taxonomy" id="1293598"/>
    <lineage>
        <taxon>Bacteria</taxon>
        <taxon>Bacillati</taxon>
        <taxon>Bacillota</taxon>
        <taxon>Bacilli</taxon>
        <taxon>Lactobacillales</taxon>
        <taxon>Lactobacillaceae</taxon>
        <taxon>Lacticaseibacillus</taxon>
    </lineage>
</organism>
<proteinExistence type="predicted"/>
<dbReference type="PATRIC" id="fig|1293598.4.peg.2208"/>
<evidence type="ECO:0000313" key="2">
    <source>
        <dbReference type="Proteomes" id="UP000050969"/>
    </source>
</evidence>
<accession>A0A0R2MWG1</accession>
<reference evidence="1 2" key="1">
    <citation type="journal article" date="2015" name="Genome Announc.">
        <title>Expanding the biotechnology potential of lactobacilli through comparative genomics of 213 strains and associated genera.</title>
        <authorList>
            <person name="Sun Z."/>
            <person name="Harris H.M."/>
            <person name="McCann A."/>
            <person name="Guo C."/>
            <person name="Argimon S."/>
            <person name="Zhang W."/>
            <person name="Yang X."/>
            <person name="Jeffery I.B."/>
            <person name="Cooney J.C."/>
            <person name="Kagawa T.F."/>
            <person name="Liu W."/>
            <person name="Song Y."/>
            <person name="Salvetti E."/>
            <person name="Wrobel A."/>
            <person name="Rasinkangas P."/>
            <person name="Parkhill J."/>
            <person name="Rea M.C."/>
            <person name="O'Sullivan O."/>
            <person name="Ritari J."/>
            <person name="Douillard F.P."/>
            <person name="Paul Ross R."/>
            <person name="Yang R."/>
            <person name="Briner A.E."/>
            <person name="Felis G.E."/>
            <person name="de Vos W.M."/>
            <person name="Barrangou R."/>
            <person name="Klaenhammer T.R."/>
            <person name="Caufield P.W."/>
            <person name="Cui Y."/>
            <person name="Zhang H."/>
            <person name="O'Toole P.W."/>
        </authorList>
    </citation>
    <scope>NUCLEOTIDE SEQUENCE [LARGE SCALE GENOMIC DNA]</scope>
    <source>
        <strain evidence="1 2">DSM 24301</strain>
    </source>
</reference>
<dbReference type="STRING" id="1293598.IV56_GL002114"/>